<comment type="subcellular location">
    <subcellularLocation>
        <location evidence="1">Nucleus</location>
    </subcellularLocation>
</comment>
<dbReference type="EMBL" id="CAID01000009">
    <property type="protein sequence ID" value="CAL55409.1"/>
    <property type="molecule type" value="Genomic_DNA"/>
</dbReference>
<dbReference type="PANTHER" id="PTHR10870">
    <property type="entry name" value="CELL CYCLE CHECKPOINT PROTEIN RAD1"/>
    <property type="match status" value="1"/>
</dbReference>
<gene>
    <name evidence="6" type="ORF">OT_ostta09g02470</name>
</gene>
<dbReference type="SUPFAM" id="SSF55979">
    <property type="entry name" value="DNA clamp"/>
    <property type="match status" value="1"/>
</dbReference>
<dbReference type="InterPro" id="IPR046938">
    <property type="entry name" value="DNA_clamp_sf"/>
</dbReference>
<proteinExistence type="inferred from homology"/>
<comment type="caution">
    <text evidence="6">The sequence shown here is derived from an EMBL/GenBank/DDBJ whole genome shotgun (WGS) entry which is preliminary data.</text>
</comment>
<dbReference type="InParanoid" id="Q011M1"/>
<dbReference type="FunCoup" id="Q011M1">
    <property type="interactions" value="1448"/>
</dbReference>
<dbReference type="OrthoDB" id="337581at2759"/>
<dbReference type="RefSeq" id="XP_003081240.1">
    <property type="nucleotide sequence ID" value="XM_003081192.1"/>
</dbReference>
<dbReference type="KEGG" id="ota:OT_ostta09g02470"/>
<protein>
    <submittedName>
        <fullName evidence="6">Rad1/Rec1/Rad17</fullName>
    </submittedName>
</protein>
<dbReference type="GO" id="GO:0000077">
    <property type="term" value="P:DNA damage checkpoint signaling"/>
    <property type="evidence" value="ECO:0007669"/>
    <property type="project" value="InterPro"/>
</dbReference>
<reference evidence="6 7" key="2">
    <citation type="journal article" date="2014" name="BMC Genomics">
        <title>An improved genome of the model marine alga Ostreococcus tauri unfolds by assessing Illumina de novo assemblies.</title>
        <authorList>
            <person name="Blanc-Mathieu R."/>
            <person name="Verhelst B."/>
            <person name="Derelle E."/>
            <person name="Rombauts S."/>
            <person name="Bouget F.Y."/>
            <person name="Carre I."/>
            <person name="Chateau A."/>
            <person name="Eyre-Walker A."/>
            <person name="Grimsley N."/>
            <person name="Moreau H."/>
            <person name="Piegu B."/>
            <person name="Rivals E."/>
            <person name="Schackwitz W."/>
            <person name="Van de Peer Y."/>
            <person name="Piganeau G."/>
        </authorList>
    </citation>
    <scope>NUCLEOTIDE SEQUENCE [LARGE SCALE GENOMIC DNA]</scope>
    <source>
        <strain evidence="7">OTTH 0595 / CCAP 157/2 / RCC745</strain>
    </source>
</reference>
<accession>Q011M1</accession>
<evidence type="ECO:0000313" key="7">
    <source>
        <dbReference type="Proteomes" id="UP000009170"/>
    </source>
</evidence>
<dbReference type="GeneID" id="9831665"/>
<name>Q011M1_OSTTA</name>
<evidence type="ECO:0000256" key="1">
    <source>
        <dbReference type="ARBA" id="ARBA00004123"/>
    </source>
</evidence>
<dbReference type="GO" id="GO:0030896">
    <property type="term" value="C:checkpoint clamp complex"/>
    <property type="evidence" value="ECO:0007669"/>
    <property type="project" value="TreeGrafter"/>
</dbReference>
<dbReference type="STRING" id="70448.Q011M1"/>
<dbReference type="Proteomes" id="UP000009170">
    <property type="component" value="Unassembled WGS sequence"/>
</dbReference>
<keyword evidence="5" id="KW-0539">Nucleus</keyword>
<keyword evidence="7" id="KW-1185">Reference proteome</keyword>
<keyword evidence="4" id="KW-0234">DNA repair</keyword>
<dbReference type="GO" id="GO:0006281">
    <property type="term" value="P:DNA repair"/>
    <property type="evidence" value="ECO:0007669"/>
    <property type="project" value="UniProtKB-KW"/>
</dbReference>
<evidence type="ECO:0000256" key="4">
    <source>
        <dbReference type="ARBA" id="ARBA00023204"/>
    </source>
</evidence>
<sequence>MASDDSWTYALDVSIAHVRAFTSALSSLRLARRQRAKVRADASGLAIATSDDSKTCHASANFRSETFRSYALDETAARMASGGGARGRGASFEIDLAALIDVLGAFQGKDGDAEARVRWPSRSGALTIELECARGTGERELRQGVCAEIMPEVSAEGSAETEMSFRDEANAFMMPTGTLKEIVDDLEWPSGDVDIEIDENSLKFSAHGAEIGDLTVDVDVSEGRLTEFTCREPSVSRYKYRFLKSATSVGANFLGSGVAGGGDDTVTMTRVSVSSVGFLKVVHLLHLSRNRMSFTSGGINESMVPVTFIVNPVEDIDDDADGEDEE</sequence>
<dbReference type="Gene3D" id="3.70.10.10">
    <property type="match status" value="1"/>
</dbReference>
<keyword evidence="3" id="KW-0227">DNA damage</keyword>
<dbReference type="OMA" id="LLKVTHM"/>
<comment type="similarity">
    <text evidence="2">Belongs to the rad1 family.</text>
</comment>
<evidence type="ECO:0000313" key="6">
    <source>
        <dbReference type="EMBL" id="CAL55409.1"/>
    </source>
</evidence>
<evidence type="ECO:0000256" key="5">
    <source>
        <dbReference type="ARBA" id="ARBA00023242"/>
    </source>
</evidence>
<organism evidence="6 7">
    <name type="scientific">Ostreococcus tauri</name>
    <name type="common">Marine green alga</name>
    <dbReference type="NCBI Taxonomy" id="70448"/>
    <lineage>
        <taxon>Eukaryota</taxon>
        <taxon>Viridiplantae</taxon>
        <taxon>Chlorophyta</taxon>
        <taxon>Mamiellophyceae</taxon>
        <taxon>Mamiellales</taxon>
        <taxon>Bathycoccaceae</taxon>
        <taxon>Ostreococcus</taxon>
    </lineage>
</organism>
<dbReference type="PANTHER" id="PTHR10870:SF0">
    <property type="entry name" value="CELL CYCLE CHECKPOINT PROTEIN RAD1"/>
    <property type="match status" value="1"/>
</dbReference>
<evidence type="ECO:0000256" key="2">
    <source>
        <dbReference type="ARBA" id="ARBA00010991"/>
    </source>
</evidence>
<dbReference type="Pfam" id="PF02144">
    <property type="entry name" value="Rad1"/>
    <property type="match status" value="1"/>
</dbReference>
<dbReference type="AlphaFoldDB" id="Q011M1"/>
<dbReference type="InterPro" id="IPR003021">
    <property type="entry name" value="Rad1_Rec1_Rad17"/>
</dbReference>
<evidence type="ECO:0000256" key="3">
    <source>
        <dbReference type="ARBA" id="ARBA00022763"/>
    </source>
</evidence>
<reference evidence="7" key="1">
    <citation type="journal article" date="2006" name="Proc. Natl. Acad. Sci. U.S.A.">
        <title>Genome analysis of the smallest free-living eukaryote Ostreococcus tauri unveils many unique features.</title>
        <authorList>
            <person name="Derelle E."/>
            <person name="Ferraz C."/>
            <person name="Rombauts S."/>
            <person name="Rouze P."/>
            <person name="Worden A.Z."/>
            <person name="Robbens S."/>
            <person name="Partensky F."/>
            <person name="Degroeve S."/>
            <person name="Echeynie S."/>
            <person name="Cooke R."/>
            <person name="Saeys Y."/>
            <person name="Wuyts J."/>
            <person name="Jabbari K."/>
            <person name="Bowler C."/>
            <person name="Panaud O."/>
            <person name="Piegu B."/>
            <person name="Ball S.G."/>
            <person name="Ral J.-P."/>
            <person name="Bouget F.-Y."/>
            <person name="Piganeau G."/>
            <person name="De Baets B."/>
            <person name="Picard A."/>
            <person name="Delseny M."/>
            <person name="Demaille J."/>
            <person name="Van de Peer Y."/>
            <person name="Moreau H."/>
        </authorList>
    </citation>
    <scope>NUCLEOTIDE SEQUENCE [LARGE SCALE GENOMIC DNA]</scope>
    <source>
        <strain evidence="7">OTTH 0595 / CCAP 157/2 / RCC745</strain>
    </source>
</reference>